<evidence type="ECO:0000313" key="2">
    <source>
        <dbReference type="EMBL" id="GBP73736.1"/>
    </source>
</evidence>
<sequence>MSSVVINKTAPGRLGPTHAVSFTEVTTDGRAGRPAAQEGGHHQRRGGTKVNRQEGQCHKEGGQWHRERKEGHWKWKAGKEIRKDRRGVKEGGTMEGTQENMEWKVEGKEGRREEKVVAGNGRGREHRRKRVDKVINAIGKMVSSIEKVVSALPLSRKVDVVTFEAAVVDSSRPPPRPAPRGASATLSSKLLDV</sequence>
<dbReference type="AlphaFoldDB" id="A0A4C1YCC1"/>
<feature type="compositionally biased region" description="Basic and acidic residues" evidence="1">
    <location>
        <begin position="101"/>
        <end position="116"/>
    </location>
</feature>
<dbReference type="EMBL" id="BGZK01001184">
    <property type="protein sequence ID" value="GBP73736.1"/>
    <property type="molecule type" value="Genomic_DNA"/>
</dbReference>
<protein>
    <submittedName>
        <fullName evidence="2">Uncharacterized protein</fullName>
    </submittedName>
</protein>
<feature type="compositionally biased region" description="Basic and acidic residues" evidence="1">
    <location>
        <begin position="51"/>
        <end position="89"/>
    </location>
</feature>
<feature type="region of interest" description="Disordered" evidence="1">
    <location>
        <begin position="169"/>
        <end position="193"/>
    </location>
</feature>
<dbReference type="Proteomes" id="UP000299102">
    <property type="component" value="Unassembled WGS sequence"/>
</dbReference>
<proteinExistence type="predicted"/>
<keyword evidence="3" id="KW-1185">Reference proteome</keyword>
<organism evidence="2 3">
    <name type="scientific">Eumeta variegata</name>
    <name type="common">Bagworm moth</name>
    <name type="synonym">Eumeta japonica</name>
    <dbReference type="NCBI Taxonomy" id="151549"/>
    <lineage>
        <taxon>Eukaryota</taxon>
        <taxon>Metazoa</taxon>
        <taxon>Ecdysozoa</taxon>
        <taxon>Arthropoda</taxon>
        <taxon>Hexapoda</taxon>
        <taxon>Insecta</taxon>
        <taxon>Pterygota</taxon>
        <taxon>Neoptera</taxon>
        <taxon>Endopterygota</taxon>
        <taxon>Lepidoptera</taxon>
        <taxon>Glossata</taxon>
        <taxon>Ditrysia</taxon>
        <taxon>Tineoidea</taxon>
        <taxon>Psychidae</taxon>
        <taxon>Oiketicinae</taxon>
        <taxon>Eumeta</taxon>
    </lineage>
</organism>
<name>A0A4C1YCC1_EUMVA</name>
<evidence type="ECO:0000313" key="3">
    <source>
        <dbReference type="Proteomes" id="UP000299102"/>
    </source>
</evidence>
<evidence type="ECO:0000256" key="1">
    <source>
        <dbReference type="SAM" id="MobiDB-lite"/>
    </source>
</evidence>
<gene>
    <name evidence="2" type="ORF">EVAR_103199_1</name>
</gene>
<accession>A0A4C1YCC1</accession>
<reference evidence="2 3" key="1">
    <citation type="journal article" date="2019" name="Commun. Biol.">
        <title>The bagworm genome reveals a unique fibroin gene that provides high tensile strength.</title>
        <authorList>
            <person name="Kono N."/>
            <person name="Nakamura H."/>
            <person name="Ohtoshi R."/>
            <person name="Tomita M."/>
            <person name="Numata K."/>
            <person name="Arakawa K."/>
        </authorList>
    </citation>
    <scope>NUCLEOTIDE SEQUENCE [LARGE SCALE GENOMIC DNA]</scope>
</reference>
<comment type="caution">
    <text evidence="2">The sequence shown here is derived from an EMBL/GenBank/DDBJ whole genome shotgun (WGS) entry which is preliminary data.</text>
</comment>
<feature type="region of interest" description="Disordered" evidence="1">
    <location>
        <begin position="1"/>
        <end position="127"/>
    </location>
</feature>